<organism evidence="1 2">
    <name type="scientific">Sporosarcina highlanderae</name>
    <dbReference type="NCBI Taxonomy" id="3035916"/>
    <lineage>
        <taxon>Bacteria</taxon>
        <taxon>Bacillati</taxon>
        <taxon>Bacillota</taxon>
        <taxon>Bacilli</taxon>
        <taxon>Bacillales</taxon>
        <taxon>Caryophanaceae</taxon>
        <taxon>Sporosarcina</taxon>
    </lineage>
</organism>
<protein>
    <recommendedName>
        <fullName evidence="3">FHA domain-containing protein</fullName>
    </recommendedName>
</protein>
<evidence type="ECO:0000313" key="2">
    <source>
        <dbReference type="Proteomes" id="UP001175097"/>
    </source>
</evidence>
<gene>
    <name evidence="1" type="ORF">P5G49_07735</name>
</gene>
<dbReference type="RefSeq" id="WP_301242919.1">
    <property type="nucleotide sequence ID" value="NZ_JAROCC010000005.1"/>
</dbReference>
<accession>A0ABT8JQG6</accession>
<evidence type="ECO:0000313" key="1">
    <source>
        <dbReference type="EMBL" id="MDN4607373.1"/>
    </source>
</evidence>
<keyword evidence="2" id="KW-1185">Reference proteome</keyword>
<name>A0ABT8JQG6_9BACL</name>
<comment type="caution">
    <text evidence="1">The sequence shown here is derived from an EMBL/GenBank/DDBJ whole genome shotgun (WGS) entry which is preliminary data.</text>
</comment>
<reference evidence="1" key="1">
    <citation type="submission" date="2023-03" db="EMBL/GenBank/DDBJ databases">
        <title>MT1 and MT2 Draft Genomes of Novel Species.</title>
        <authorList>
            <person name="Venkateswaran K."/>
        </authorList>
    </citation>
    <scope>NUCLEOTIDE SEQUENCE</scope>
    <source>
        <strain evidence="1">F6_3S_P_2</strain>
    </source>
</reference>
<sequence>MTTLIPTGKMEVIFMGNDSSQANTLQNFNSTRLHYMIQQQGQLLNWKLWIM</sequence>
<proteinExistence type="predicted"/>
<dbReference type="Proteomes" id="UP001175097">
    <property type="component" value="Unassembled WGS sequence"/>
</dbReference>
<dbReference type="EMBL" id="JAROCC010000005">
    <property type="protein sequence ID" value="MDN4607373.1"/>
    <property type="molecule type" value="Genomic_DNA"/>
</dbReference>
<evidence type="ECO:0008006" key="3">
    <source>
        <dbReference type="Google" id="ProtNLM"/>
    </source>
</evidence>